<dbReference type="AlphaFoldDB" id="A0A4Y7Q441"/>
<feature type="compositionally biased region" description="Basic and acidic residues" evidence="5">
    <location>
        <begin position="695"/>
        <end position="706"/>
    </location>
</feature>
<feature type="compositionally biased region" description="Low complexity" evidence="5">
    <location>
        <begin position="262"/>
        <end position="271"/>
    </location>
</feature>
<dbReference type="GO" id="GO:0005815">
    <property type="term" value="C:microtubule organizing center"/>
    <property type="evidence" value="ECO:0007669"/>
    <property type="project" value="UniProtKB-SubCell"/>
</dbReference>
<comment type="subcellular location">
    <subcellularLocation>
        <location evidence="1">Cytoplasm</location>
        <location evidence="1">Cytoskeleton</location>
        <location evidence="1">Microtubule organizing center</location>
    </subcellularLocation>
</comment>
<dbReference type="GO" id="GO:0008017">
    <property type="term" value="F:microtubule binding"/>
    <property type="evidence" value="ECO:0007669"/>
    <property type="project" value="InterPro"/>
</dbReference>
<reference evidence="8 9" key="1">
    <citation type="submission" date="2018-06" db="EMBL/GenBank/DDBJ databases">
        <title>A transcriptomic atlas of mushroom development highlights an independent origin of complex multicellularity.</title>
        <authorList>
            <consortium name="DOE Joint Genome Institute"/>
            <person name="Krizsan K."/>
            <person name="Almasi E."/>
            <person name="Merenyi Z."/>
            <person name="Sahu N."/>
            <person name="Viragh M."/>
            <person name="Koszo T."/>
            <person name="Mondo S."/>
            <person name="Kiss B."/>
            <person name="Balint B."/>
            <person name="Kues U."/>
            <person name="Barry K."/>
            <person name="Hegedus J.C."/>
            <person name="Henrissat B."/>
            <person name="Johnson J."/>
            <person name="Lipzen A."/>
            <person name="Ohm R."/>
            <person name="Nagy I."/>
            <person name="Pangilinan J."/>
            <person name="Yan J."/>
            <person name="Xiong Y."/>
            <person name="Grigoriev I.V."/>
            <person name="Hibbett D.S."/>
            <person name="Nagy L.G."/>
        </authorList>
    </citation>
    <scope>NUCLEOTIDE SEQUENCE [LARGE SCALE GENOMIC DNA]</scope>
    <source>
        <strain evidence="8 9">SZMC22713</strain>
    </source>
</reference>
<feature type="compositionally biased region" description="Acidic residues" evidence="5">
    <location>
        <begin position="834"/>
        <end position="843"/>
    </location>
</feature>
<feature type="region of interest" description="Disordered" evidence="5">
    <location>
        <begin position="823"/>
        <end position="851"/>
    </location>
</feature>
<dbReference type="EMBL" id="ML170176">
    <property type="protein sequence ID" value="TDL22091.1"/>
    <property type="molecule type" value="Genomic_DNA"/>
</dbReference>
<evidence type="ECO:0000256" key="4">
    <source>
        <dbReference type="SAM" id="Coils"/>
    </source>
</evidence>
<dbReference type="PANTHER" id="PTHR19336:SF9">
    <property type="entry name" value="SPINDLE POLE BODY PROTEIN PPC89"/>
    <property type="match status" value="1"/>
</dbReference>
<feature type="domain" description="Cep57 centrosome microtubule-binding" evidence="6">
    <location>
        <begin position="868"/>
        <end position="939"/>
    </location>
</feature>
<feature type="region of interest" description="Disordered" evidence="5">
    <location>
        <begin position="366"/>
        <end position="395"/>
    </location>
</feature>
<feature type="compositionally biased region" description="Polar residues" evidence="5">
    <location>
        <begin position="366"/>
        <end position="377"/>
    </location>
</feature>
<gene>
    <name evidence="8" type="ORF">BD410DRAFT_788773</name>
</gene>
<dbReference type="InterPro" id="IPR025925">
    <property type="entry name" value="PPC89_CLD"/>
</dbReference>
<dbReference type="Pfam" id="PF06657">
    <property type="entry name" value="Cep57_MT_bd"/>
    <property type="match status" value="1"/>
</dbReference>
<evidence type="ECO:0000313" key="9">
    <source>
        <dbReference type="Proteomes" id="UP000294933"/>
    </source>
</evidence>
<keyword evidence="3" id="KW-0206">Cytoskeleton</keyword>
<keyword evidence="4" id="KW-0175">Coiled coil</keyword>
<dbReference type="OrthoDB" id="76453at2759"/>
<feature type="coiled-coil region" evidence="4">
    <location>
        <begin position="520"/>
        <end position="561"/>
    </location>
</feature>
<feature type="coiled-coil region" evidence="4">
    <location>
        <begin position="435"/>
        <end position="483"/>
    </location>
</feature>
<feature type="domain" description="PPC89 centrosome localisation" evidence="7">
    <location>
        <begin position="530"/>
        <end position="594"/>
    </location>
</feature>
<organism evidence="8 9">
    <name type="scientific">Rickenella mellea</name>
    <dbReference type="NCBI Taxonomy" id="50990"/>
    <lineage>
        <taxon>Eukaryota</taxon>
        <taxon>Fungi</taxon>
        <taxon>Dikarya</taxon>
        <taxon>Basidiomycota</taxon>
        <taxon>Agaricomycotina</taxon>
        <taxon>Agaricomycetes</taxon>
        <taxon>Hymenochaetales</taxon>
        <taxon>Rickenellaceae</taxon>
        <taxon>Rickenella</taxon>
    </lineage>
</organism>
<sequence length="954" mass="106741">MYADHRISDDDGDGELDLSIVGDEEEQHRIELENNLQDISIQLSLTNPSQASEHTENLHGRHSETSYSLEYPRHDPNPHDGSIFLAHGPTFPTDQSHMHYELNSQLYSYRTAEDEDGINPYGGDTMSTAAHHASALTLRAGLVGKGATRTVGDDVSLSGAEYDPDRPLERVMNGIIKDTSMFSVASERVRPRRKRSPSRPQVTFDPVTCEAKEPGACSGHLHACQDFEENERRVSHIPPHSTNSDSTPGGRHSHHLDHRDPSPFSSSPFVSALASKPKQYPRKPALNVQPPTPSTGGSGSGSSKFTKMAKDIAKEIETSQRNTDASIRERGEKVTIRSTAKPVKLRKQLPERNPFQDLLNNLSISTQQATNPSNTTMLPPARHPRSKRLSASRIRTSDKVQLPDVTGLTSAVGSPAKQSLECWRYPNDYETGEIEEHVVQTLTKLQTRLNQLESENLVSRRRVRELELELESCKADVKRERTRVLEREEIIVAQQREVSKRSKGKGRVFYNDSLAVEKRYDEVVEEKKALEALIATLRSHLNRLTSELSSHQVMISELQELRDSDVQTMVGKISEVDRLKLEVERLGGEVQILRGVIEEGLKERRRVKHASKSTPSSLLEQGHCGDIPGDDGPANRSHHTVNRSGFSRQQSELHTEPHGVDKTIRTDRATDGSLRVDLGKAGRYVEDEEIDRVTEELEERRSERSQSTHRSVPSFHAEFQPPTSDRPSHRKGTVEVATLHTETARENGEAMDGPSPPPGPTPSHVHGLSTEGVHNDPPTTTPFPQIRGERLERLFFSAPAHNPNTCRACHRRMRPRAPILFPPLQGRQRRASEVGDDLDDEGYVEGSDADTGVRETERKYFGKFGGDKLPPQTVLARVLRELEDDFTHYKGIYIELADQYKLMDANSNVLKRNVLAEHLQEVISALEQRGDQIASLYDLLTYKDKPLSPTACGQ</sequence>
<feature type="region of interest" description="Disordered" evidence="5">
    <location>
        <begin position="186"/>
        <end position="205"/>
    </location>
</feature>
<keyword evidence="2" id="KW-0963">Cytoplasm</keyword>
<evidence type="ECO:0000256" key="3">
    <source>
        <dbReference type="ARBA" id="ARBA00023212"/>
    </source>
</evidence>
<evidence type="ECO:0000259" key="7">
    <source>
        <dbReference type="Pfam" id="PF14197"/>
    </source>
</evidence>
<proteinExistence type="predicted"/>
<evidence type="ECO:0000256" key="2">
    <source>
        <dbReference type="ARBA" id="ARBA00022490"/>
    </source>
</evidence>
<evidence type="ECO:0000256" key="1">
    <source>
        <dbReference type="ARBA" id="ARBA00004267"/>
    </source>
</evidence>
<accession>A0A4Y7Q441</accession>
<keyword evidence="9" id="KW-1185">Reference proteome</keyword>
<protein>
    <recommendedName>
        <fullName evidence="10">Cep57 centrosome microtubule-binding domain-containing protein</fullName>
    </recommendedName>
</protein>
<evidence type="ECO:0000313" key="8">
    <source>
        <dbReference type="EMBL" id="TDL22091.1"/>
    </source>
</evidence>
<feature type="region of interest" description="Disordered" evidence="5">
    <location>
        <begin position="695"/>
        <end position="732"/>
    </location>
</feature>
<evidence type="ECO:0000259" key="6">
    <source>
        <dbReference type="Pfam" id="PF06657"/>
    </source>
</evidence>
<dbReference type="Proteomes" id="UP000294933">
    <property type="component" value="Unassembled WGS sequence"/>
</dbReference>
<dbReference type="VEuPathDB" id="FungiDB:BD410DRAFT_788773"/>
<dbReference type="InterPro" id="IPR051756">
    <property type="entry name" value="Centrosomal_MT-associated"/>
</dbReference>
<dbReference type="PANTHER" id="PTHR19336">
    <property type="entry name" value="UNCHARACTERIZED DUF1167"/>
    <property type="match status" value="1"/>
</dbReference>
<feature type="region of interest" description="Disordered" evidence="5">
    <location>
        <begin position="744"/>
        <end position="779"/>
    </location>
</feature>
<feature type="region of interest" description="Disordered" evidence="5">
    <location>
        <begin position="607"/>
        <end position="658"/>
    </location>
</feature>
<evidence type="ECO:0000256" key="5">
    <source>
        <dbReference type="SAM" id="MobiDB-lite"/>
    </source>
</evidence>
<dbReference type="Pfam" id="PF14197">
    <property type="entry name" value="Cep57_CLD_2"/>
    <property type="match status" value="1"/>
</dbReference>
<evidence type="ECO:0008006" key="10">
    <source>
        <dbReference type="Google" id="ProtNLM"/>
    </source>
</evidence>
<feature type="region of interest" description="Disordered" evidence="5">
    <location>
        <begin position="230"/>
        <end position="305"/>
    </location>
</feature>
<name>A0A4Y7Q441_9AGAM</name>
<dbReference type="InterPro" id="IPR024957">
    <property type="entry name" value="Cep57_MT-bd_dom"/>
</dbReference>